<evidence type="ECO:0000256" key="8">
    <source>
        <dbReference type="ARBA" id="ARBA00022842"/>
    </source>
</evidence>
<dbReference type="InterPro" id="IPR036832">
    <property type="entry name" value="PPK_N_dom_sf"/>
</dbReference>
<feature type="binding site" evidence="10">
    <location>
        <position position="842"/>
    </location>
    <ligand>
        <name>ATP</name>
        <dbReference type="ChEBI" id="CHEBI:30616"/>
    </ligand>
</feature>
<feature type="binding site" evidence="11">
    <location>
        <position position="243"/>
    </location>
    <ligand>
        <name>1D-myo-inositol 2-(L-cysteinylamino)-2-deoxy-alpha-D-glucopyranoside</name>
        <dbReference type="ChEBI" id="CHEBI:58887"/>
    </ligand>
</feature>
<dbReference type="SUPFAM" id="SSF55729">
    <property type="entry name" value="Acyl-CoA N-acyltransferases (Nat)"/>
    <property type="match status" value="2"/>
</dbReference>
<dbReference type="Pfam" id="PF02503">
    <property type="entry name" value="PP_kinase"/>
    <property type="match status" value="1"/>
</dbReference>
<feature type="domain" description="N-acetyltransferase" evidence="14">
    <location>
        <begin position="16"/>
        <end position="164"/>
    </location>
</feature>
<evidence type="ECO:0000256" key="2">
    <source>
        <dbReference type="ARBA" id="ARBA00022679"/>
    </source>
</evidence>
<dbReference type="GO" id="GO:0035447">
    <property type="term" value="F:mycothiol synthase activity"/>
    <property type="evidence" value="ECO:0007669"/>
    <property type="project" value="UniProtKB-UniRule"/>
</dbReference>
<dbReference type="SUPFAM" id="SSF56024">
    <property type="entry name" value="Phospholipase D/nuclease"/>
    <property type="match status" value="2"/>
</dbReference>
<dbReference type="CDD" id="cd09168">
    <property type="entry name" value="PLDc_PaPPK1_C2_like"/>
    <property type="match status" value="1"/>
</dbReference>
<feature type="domain" description="N-acetyltransferase" evidence="14">
    <location>
        <begin position="157"/>
        <end position="326"/>
    </location>
</feature>
<dbReference type="EC" id="2.7.4.1" evidence="10"/>
<comment type="catalytic activity">
    <reaction evidence="10 12">
        <text>[phosphate](n) + ATP = [phosphate](n+1) + ADP</text>
        <dbReference type="Rhea" id="RHEA:19573"/>
        <dbReference type="Rhea" id="RHEA-COMP:9859"/>
        <dbReference type="Rhea" id="RHEA-COMP:14280"/>
        <dbReference type="ChEBI" id="CHEBI:16838"/>
        <dbReference type="ChEBI" id="CHEBI:30616"/>
        <dbReference type="ChEBI" id="CHEBI:456216"/>
        <dbReference type="EC" id="2.7.4.1"/>
    </reaction>
</comment>
<keyword evidence="4 11" id="KW-0677">Repeat</keyword>
<keyword evidence="9 11" id="KW-0012">Acyltransferase</keyword>
<feature type="binding site" evidence="11">
    <location>
        <begin position="286"/>
        <end position="291"/>
    </location>
    <ligand>
        <name>acetyl-CoA</name>
        <dbReference type="ChEBI" id="CHEBI:57288"/>
        <label>2</label>
    </ligand>
</feature>
<dbReference type="InterPro" id="IPR017813">
    <property type="entry name" value="Mycothiol_AcTrfase"/>
</dbReference>
<comment type="subunit">
    <text evidence="11">Monomer.</text>
</comment>
<feature type="binding site" evidence="10">
    <location>
        <position position="779"/>
    </location>
    <ligand>
        <name>Mg(2+)</name>
        <dbReference type="ChEBI" id="CHEBI:18420"/>
    </ligand>
</feature>
<dbReference type="Gene3D" id="3.30.1840.10">
    <property type="entry name" value="Polyphosphate kinase middle domain"/>
    <property type="match status" value="1"/>
</dbReference>
<dbReference type="InterPro" id="IPR036830">
    <property type="entry name" value="PP_kinase_middle_dom_sf"/>
</dbReference>
<dbReference type="CDD" id="cd04301">
    <property type="entry name" value="NAT_SF"/>
    <property type="match status" value="2"/>
</dbReference>
<dbReference type="NCBIfam" id="NF003917">
    <property type="entry name" value="PRK05443.1-1"/>
    <property type="match status" value="1"/>
</dbReference>
<feature type="binding site" evidence="11">
    <location>
        <begin position="254"/>
        <end position="260"/>
    </location>
    <ligand>
        <name>acetyl-CoA</name>
        <dbReference type="ChEBI" id="CHEBI:57288"/>
        <label>2</label>
    </ligand>
</feature>
<dbReference type="InterPro" id="IPR025200">
    <property type="entry name" value="PPK_C_dom2"/>
</dbReference>
<dbReference type="PANTHER" id="PTHR30218">
    <property type="entry name" value="POLYPHOSPHATE KINASE"/>
    <property type="match status" value="1"/>
</dbReference>
<protein>
    <recommendedName>
        <fullName evidence="10 11">Multifunctional fusion protein</fullName>
    </recommendedName>
    <domain>
        <recommendedName>
            <fullName evidence="10">Polyphosphate kinase</fullName>
            <ecNumber evidence="10">2.7.4.1</ecNumber>
        </recommendedName>
        <alternativeName>
            <fullName evidence="10">ATP-polyphosphate phosphotransferase</fullName>
        </alternativeName>
        <alternativeName>
            <fullName evidence="10">Polyphosphoric acid kinase</fullName>
        </alternativeName>
    </domain>
    <domain>
        <recommendedName>
            <fullName evidence="11">Mycothiol acetyltransferase</fullName>
            <shortName evidence="11">MSH acetyltransferase</shortName>
            <ecNumber evidence="11">2.3.1.189</ecNumber>
        </recommendedName>
        <alternativeName>
            <fullName evidence="11">Mycothiol synthase</fullName>
        </alternativeName>
    </domain>
</protein>
<accession>A0A934X5B0</accession>
<evidence type="ECO:0000256" key="4">
    <source>
        <dbReference type="ARBA" id="ARBA00022737"/>
    </source>
</evidence>
<dbReference type="FunFam" id="3.30.870.10:FF:000001">
    <property type="entry name" value="Polyphosphate kinase"/>
    <property type="match status" value="1"/>
</dbReference>
<name>A0A934X5B0_9MICO</name>
<feature type="binding site" evidence="11">
    <location>
        <position position="184"/>
    </location>
    <ligand>
        <name>1D-myo-inositol 2-(L-cysteinylamino)-2-deoxy-alpha-D-glucopyranoside</name>
        <dbReference type="ChEBI" id="CHEBI:58887"/>
    </ligand>
</feature>
<dbReference type="SUPFAM" id="SSF140356">
    <property type="entry name" value="PPK N-terminal domain-like"/>
    <property type="match status" value="1"/>
</dbReference>
<comment type="PTM">
    <text evidence="10 12">An intermediate of this reaction is the autophosphorylated ppk in which a phosphate is covalently linked to a histidine residue through a N-P bond.</text>
</comment>
<dbReference type="EMBL" id="JADIXZ010000004">
    <property type="protein sequence ID" value="MBK6301396.1"/>
    <property type="molecule type" value="Genomic_DNA"/>
</dbReference>
<dbReference type="InterPro" id="IPR003414">
    <property type="entry name" value="PP_kinase"/>
</dbReference>
<reference evidence="15 16" key="1">
    <citation type="submission" date="2020-10" db="EMBL/GenBank/DDBJ databases">
        <title>Connecting structure to function with the recovery of over 1000 high-quality activated sludge metagenome-assembled genomes encoding full-length rRNA genes using long-read sequencing.</title>
        <authorList>
            <person name="Singleton C.M."/>
            <person name="Petriglieri F."/>
            <person name="Kristensen J.M."/>
            <person name="Kirkegaard R.H."/>
            <person name="Michaelsen T.Y."/>
            <person name="Andersen M.H."/>
            <person name="Karst S.M."/>
            <person name="Dueholm M.S."/>
            <person name="Nielsen P.H."/>
            <person name="Albertsen M."/>
        </authorList>
    </citation>
    <scope>NUCLEOTIDE SEQUENCE [LARGE SCALE GENOMIC DNA]</scope>
    <source>
        <strain evidence="15">AalE_18-Q3-R2-46_BAT3C.188</strain>
    </source>
</reference>
<feature type="binding site" evidence="11">
    <location>
        <begin position="88"/>
        <end position="90"/>
    </location>
    <ligand>
        <name>acetyl-CoA</name>
        <dbReference type="ChEBI" id="CHEBI:57288"/>
        <label>1</label>
    </ligand>
</feature>
<dbReference type="GO" id="GO:0010125">
    <property type="term" value="P:mycothiol biosynthetic process"/>
    <property type="evidence" value="ECO:0007669"/>
    <property type="project" value="UniProtKB-UniRule"/>
</dbReference>
<keyword evidence="5 10" id="KW-0547">Nucleotide-binding</keyword>
<dbReference type="NCBIfam" id="NF003918">
    <property type="entry name" value="PRK05443.1-2"/>
    <property type="match status" value="1"/>
</dbReference>
<dbReference type="GO" id="GO:0008976">
    <property type="term" value="F:polyphosphate kinase activity"/>
    <property type="evidence" value="ECO:0007669"/>
    <property type="project" value="UniProtKB-UniRule"/>
</dbReference>
<comment type="function">
    <text evidence="11">Catalyzes the transfer of acetyl from acetyl-CoA to desacetylmycothiol (Cys-GlcN-Ins) to form mycothiol.</text>
</comment>
<feature type="binding site" evidence="10">
    <location>
        <position position="966"/>
    </location>
    <ligand>
        <name>ATP</name>
        <dbReference type="ChEBI" id="CHEBI:30616"/>
    </ligand>
</feature>
<dbReference type="Gene3D" id="1.20.58.310">
    <property type="entry name" value="Polyphosphate kinase N-terminal domain"/>
    <property type="match status" value="1"/>
</dbReference>
<evidence type="ECO:0000256" key="3">
    <source>
        <dbReference type="ARBA" id="ARBA00022723"/>
    </source>
</evidence>
<dbReference type="Pfam" id="PF13089">
    <property type="entry name" value="PP_kinase_N"/>
    <property type="match status" value="1"/>
</dbReference>
<comment type="function">
    <text evidence="10 12">Catalyzes the reversible transfer of the terminal phosphate of ATP to form a long-chain polyphosphate (polyP).</text>
</comment>
<dbReference type="Pfam" id="PF17941">
    <property type="entry name" value="PP_kinase_C_1"/>
    <property type="match status" value="1"/>
</dbReference>
<feature type="binding site" evidence="11">
    <location>
        <position position="47"/>
    </location>
    <ligand>
        <name>1D-myo-inositol 2-(L-cysteinylamino)-2-deoxy-alpha-D-glucopyranoside</name>
        <dbReference type="ChEBI" id="CHEBI:58887"/>
    </ligand>
</feature>
<dbReference type="GO" id="GO:0009358">
    <property type="term" value="C:polyphosphate kinase complex"/>
    <property type="evidence" value="ECO:0007669"/>
    <property type="project" value="InterPro"/>
</dbReference>
<dbReference type="AlphaFoldDB" id="A0A934X5B0"/>
<keyword evidence="8 10" id="KW-0460">Magnesium</keyword>
<feature type="binding site" evidence="11">
    <location>
        <begin position="247"/>
        <end position="249"/>
    </location>
    <ligand>
        <name>acetyl-CoA</name>
        <dbReference type="ChEBI" id="CHEBI:57288"/>
        <label>2</label>
    </ligand>
</feature>
<evidence type="ECO:0000256" key="12">
    <source>
        <dbReference type="RuleBase" id="RU003800"/>
    </source>
</evidence>
<feature type="binding site" evidence="11">
    <location>
        <position position="228"/>
    </location>
    <ligand>
        <name>1D-myo-inositol 2-(L-cysteinylamino)-2-deoxy-alpha-D-glucopyranoside</name>
        <dbReference type="ChEBI" id="CHEBI:58887"/>
    </ligand>
</feature>
<dbReference type="NCBIfam" id="NF003922">
    <property type="entry name" value="PRK05443.2-3"/>
    <property type="match status" value="1"/>
</dbReference>
<dbReference type="CDD" id="cd09165">
    <property type="entry name" value="PLDc_PaPPK1_C1_like"/>
    <property type="match status" value="1"/>
</dbReference>
<comment type="similarity">
    <text evidence="11">Belongs to the acetyltransferase family. MshD subfamily.</text>
</comment>
<feature type="binding site" evidence="10">
    <location>
        <position position="749"/>
    </location>
    <ligand>
        <name>Mg(2+)</name>
        <dbReference type="ChEBI" id="CHEBI:18420"/>
    </ligand>
</feature>
<dbReference type="InterPro" id="IPR025198">
    <property type="entry name" value="PPK_N_dom"/>
</dbReference>
<evidence type="ECO:0000313" key="16">
    <source>
        <dbReference type="Proteomes" id="UP000718281"/>
    </source>
</evidence>
<feature type="region of interest" description="Disordered" evidence="13">
    <location>
        <begin position="329"/>
        <end position="348"/>
    </location>
</feature>
<organism evidence="15 16">
    <name type="scientific">Candidatus Phosphoribacter hodrii</name>
    <dbReference type="NCBI Taxonomy" id="2953743"/>
    <lineage>
        <taxon>Bacteria</taxon>
        <taxon>Bacillati</taxon>
        <taxon>Actinomycetota</taxon>
        <taxon>Actinomycetes</taxon>
        <taxon>Micrococcales</taxon>
        <taxon>Dermatophilaceae</taxon>
        <taxon>Candidatus Phosphoribacter</taxon>
    </lineage>
</organism>
<keyword evidence="1 10" id="KW-0597">Phosphoprotein</keyword>
<dbReference type="Pfam" id="PF13090">
    <property type="entry name" value="PP_kinase_C"/>
    <property type="match status" value="1"/>
</dbReference>
<evidence type="ECO:0000256" key="1">
    <source>
        <dbReference type="ARBA" id="ARBA00022553"/>
    </source>
</evidence>
<evidence type="ECO:0000256" key="5">
    <source>
        <dbReference type="ARBA" id="ARBA00022741"/>
    </source>
</evidence>
<dbReference type="NCBIfam" id="NF003921">
    <property type="entry name" value="PRK05443.2-2"/>
    <property type="match status" value="1"/>
</dbReference>
<dbReference type="InterPro" id="IPR041108">
    <property type="entry name" value="PP_kinase_C_1"/>
</dbReference>
<feature type="active site" description="Phosphohistidine intermediate" evidence="10">
    <location>
        <position position="809"/>
    </location>
</feature>
<keyword evidence="3 10" id="KW-0479">Metal-binding</keyword>
<dbReference type="InterPro" id="IPR016181">
    <property type="entry name" value="Acyl_CoA_acyltransferase"/>
</dbReference>
<dbReference type="InterPro" id="IPR000182">
    <property type="entry name" value="GNAT_dom"/>
</dbReference>
<feature type="binding site" evidence="10">
    <location>
        <position position="938"/>
    </location>
    <ligand>
        <name>ATP</name>
        <dbReference type="ChEBI" id="CHEBI:30616"/>
    </ligand>
</feature>
<dbReference type="HAMAP" id="MF_00347">
    <property type="entry name" value="Polyphosphate_kinase"/>
    <property type="match status" value="1"/>
</dbReference>
<dbReference type="Pfam" id="PF00583">
    <property type="entry name" value="Acetyltransf_1"/>
    <property type="match status" value="1"/>
</dbReference>
<dbReference type="NCBIfam" id="TIGR03705">
    <property type="entry name" value="poly_P_kin"/>
    <property type="match status" value="1"/>
</dbReference>
<dbReference type="Pfam" id="PF13508">
    <property type="entry name" value="Acetyltransf_7"/>
    <property type="match status" value="1"/>
</dbReference>
<evidence type="ECO:0000256" key="13">
    <source>
        <dbReference type="SAM" id="MobiDB-lite"/>
    </source>
</evidence>
<gene>
    <name evidence="10" type="primary">ppk</name>
    <name evidence="11" type="synonym">mshD</name>
    <name evidence="15" type="ORF">IPF40_10225</name>
</gene>
<keyword evidence="2 10" id="KW-0808">Transferase</keyword>
<comment type="catalytic activity">
    <reaction evidence="11">
        <text>1D-myo-inositol 2-(L-cysteinylamino)-2-deoxy-alpha-D-glucopyranoside + acetyl-CoA = mycothiol + CoA + H(+)</text>
        <dbReference type="Rhea" id="RHEA:26172"/>
        <dbReference type="ChEBI" id="CHEBI:15378"/>
        <dbReference type="ChEBI" id="CHEBI:16768"/>
        <dbReference type="ChEBI" id="CHEBI:57287"/>
        <dbReference type="ChEBI" id="CHEBI:57288"/>
        <dbReference type="ChEBI" id="CHEBI:58887"/>
        <dbReference type="EC" id="2.3.1.189"/>
    </reaction>
</comment>
<evidence type="ECO:0000313" key="15">
    <source>
        <dbReference type="EMBL" id="MBK6301396.1"/>
    </source>
</evidence>
<keyword evidence="6 10" id="KW-0418">Kinase</keyword>
<sequence>MPSHPLAATPLASAPLAVRSLRPERAEAVRGLVAAAEAADGAPPLSEAFLLGLASTSGAGHLLLYAGSQLVGYAQLTDPDDPDSAAEIVVHPQHRREGIATALLSAMPSGVRIWAHGASAAATAFVKARGLTPVRDLHILGLTLDDSLPPAELPEGLVVRPFRPGTDEQAWVAVNAAAFASHPEQGRLTVADLRARMAQPWFDPAGLLMVVPSRAGEGPTVAGFHWTKVHDGPTDDPATRRGEVYAVAVHPAYQGRGLGRSMTLLGLHHLRETGIGEAFLYVDGDNEAARRTYDSLGFQSLANETMFTHTPPVVSGTMVPMSASADARVESEAPVPPLTEPLTAAPLGGRMPDSAAADEVEARPVVALDLPQERYLEREISWLQFNERVLQLAMDETVPLIERAKFLAIFSSNLDEFFMVRVAGLKRRIATGLAVRSAAGLEPRELLDRIQHAAQELMRMHSWVFWDQIRPALHEEGISIVRWGDLNEAERAPLHGLFREQIFPVLTPLAVDPAHPFPYISGLSLNLAVVLVNPKTGAEHFARVKVPPVLPRFLRVFEPGDDHGTQRARFIPLEDVIAVHLDQLFTGMEVREHYTFRVTRNEDLEVEEDDAENLLTALEKELTRRRFGPPVRLEVEDAIADRVLDLLTRELGVTEAETYRLPAPLDLRGLFLLGDLDRSELKDPPFVPMTHPDLAPTERSQEGDLFAAIRSKDILLHHPYDSFSTSVQSFIGQAAADPRVLAIKQTLYRTSGDSPIIDALIDAATAGKQVLAVVEIKARFDEVNNISWARKLEHAGVHVVYGIVGLKTHAKLCLVVRQETEGLVRYCHVGTGNYNPKTARLYEDLGILTCDPQVGEDLSRLFNQLSGIAPRSRFRRLLVAPRTVRSGLIELVDAEIERHEADGGGAIRLKMNSIVDEQLIDALYRASQAGVPVDVWVRGICAIRPQVPGLSDNLRVRSTLGRFLEHSRIFWFAGGGSPQVYIGSADMMHRNLDRRVEALVQIVDTSHVAELTNMFNMGLADTTSRFELGADGTWTRVYRDADGQPLNDLQTLMWDHHNKARRKARRR</sequence>
<evidence type="ECO:0000256" key="10">
    <source>
        <dbReference type="HAMAP-Rule" id="MF_00347"/>
    </source>
</evidence>
<dbReference type="SUPFAM" id="SSF143724">
    <property type="entry name" value="PHP14-like"/>
    <property type="match status" value="1"/>
</dbReference>
<comment type="cofactor">
    <cofactor evidence="10">
        <name>Mg(2+)</name>
        <dbReference type="ChEBI" id="CHEBI:18420"/>
    </cofactor>
</comment>
<dbReference type="GO" id="GO:0005524">
    <property type="term" value="F:ATP binding"/>
    <property type="evidence" value="ECO:0007669"/>
    <property type="project" value="UniProtKB-KW"/>
</dbReference>
<feature type="binding site" evidence="11">
    <location>
        <begin position="96"/>
        <end position="101"/>
    </location>
    <ligand>
        <name>acetyl-CoA</name>
        <dbReference type="ChEBI" id="CHEBI:57288"/>
        <label>1</label>
    </ligand>
</feature>
<dbReference type="HAMAP" id="MF_01698">
    <property type="entry name" value="MshD"/>
    <property type="match status" value="1"/>
</dbReference>
<dbReference type="Gene3D" id="3.40.630.30">
    <property type="match status" value="1"/>
</dbReference>
<dbReference type="GO" id="GO:0046872">
    <property type="term" value="F:metal ion binding"/>
    <property type="evidence" value="ECO:0007669"/>
    <property type="project" value="UniProtKB-KW"/>
</dbReference>
<evidence type="ECO:0000256" key="6">
    <source>
        <dbReference type="ARBA" id="ARBA00022777"/>
    </source>
</evidence>
<keyword evidence="7 10" id="KW-0067">ATP-binding</keyword>
<comment type="similarity">
    <text evidence="10 12">Belongs to the polyphosphate kinase 1 (PPK1) family.</text>
</comment>
<comment type="caution">
    <text evidence="15">The sequence shown here is derived from an EMBL/GenBank/DDBJ whole genome shotgun (WGS) entry which is preliminary data.</text>
</comment>
<evidence type="ECO:0000256" key="9">
    <source>
        <dbReference type="ARBA" id="ARBA00023315"/>
    </source>
</evidence>
<dbReference type="PANTHER" id="PTHR30218:SF0">
    <property type="entry name" value="POLYPHOSPHATE KINASE"/>
    <property type="match status" value="1"/>
</dbReference>
<proteinExistence type="inferred from homology"/>
<dbReference type="PROSITE" id="PS51186">
    <property type="entry name" value="GNAT"/>
    <property type="match status" value="2"/>
</dbReference>
<dbReference type="GO" id="GO:0006799">
    <property type="term" value="P:polyphosphate biosynthetic process"/>
    <property type="evidence" value="ECO:0007669"/>
    <property type="project" value="UniProtKB-UniRule"/>
</dbReference>
<dbReference type="NCBIfam" id="TIGR03448">
    <property type="entry name" value="mycothiol_MshD"/>
    <property type="match status" value="1"/>
</dbReference>
<dbReference type="Proteomes" id="UP000718281">
    <property type="component" value="Unassembled WGS sequence"/>
</dbReference>
<dbReference type="Gene3D" id="3.30.870.10">
    <property type="entry name" value="Endonuclease Chain A"/>
    <property type="match status" value="2"/>
</dbReference>
<dbReference type="InterPro" id="IPR024953">
    <property type="entry name" value="PP_kinase_middle"/>
</dbReference>
<feature type="binding site" evidence="10">
    <location>
        <position position="413"/>
    </location>
    <ligand>
        <name>ATP</name>
        <dbReference type="ChEBI" id="CHEBI:30616"/>
    </ligand>
</feature>
<evidence type="ECO:0000256" key="7">
    <source>
        <dbReference type="ARBA" id="ARBA00022840"/>
    </source>
</evidence>
<evidence type="ECO:0000256" key="11">
    <source>
        <dbReference type="HAMAP-Rule" id="MF_01698"/>
    </source>
</evidence>
<feature type="binding site" evidence="11">
    <location>
        <position position="281"/>
    </location>
    <ligand>
        <name>1D-myo-inositol 2-(L-cysteinylamino)-2-deoxy-alpha-D-glucopyranoside</name>
        <dbReference type="ChEBI" id="CHEBI:58887"/>
    </ligand>
</feature>
<evidence type="ECO:0000259" key="14">
    <source>
        <dbReference type="PROSITE" id="PS51186"/>
    </source>
</evidence>
<dbReference type="EC" id="2.3.1.189" evidence="11"/>